<dbReference type="PANTHER" id="PTHR48207">
    <property type="entry name" value="SUCCINATE--HYDROXYMETHYLGLUTARATE COA-TRANSFERASE"/>
    <property type="match status" value="1"/>
</dbReference>
<dbReference type="InterPro" id="IPR003673">
    <property type="entry name" value="CoA-Trfase_fam_III"/>
</dbReference>
<gene>
    <name evidence="3" type="ORF">GON04_22810</name>
</gene>
<dbReference type="EMBL" id="WSEL01000009">
    <property type="protein sequence ID" value="MVQ32305.1"/>
    <property type="molecule type" value="Genomic_DNA"/>
</dbReference>
<evidence type="ECO:0000256" key="1">
    <source>
        <dbReference type="ARBA" id="ARBA00022679"/>
    </source>
</evidence>
<dbReference type="GO" id="GO:0008410">
    <property type="term" value="F:CoA-transferase activity"/>
    <property type="evidence" value="ECO:0007669"/>
    <property type="project" value="TreeGrafter"/>
</dbReference>
<name>A0A6N8J0D4_9BURK</name>
<dbReference type="RefSeq" id="WP_157400275.1">
    <property type="nucleotide sequence ID" value="NZ_WSEL01000009.1"/>
</dbReference>
<comment type="caution">
    <text evidence="3">The sequence shown here is derived from an EMBL/GenBank/DDBJ whole genome shotgun (WGS) entry which is preliminary data.</text>
</comment>
<accession>A0A6N8J0D4</accession>
<feature type="region of interest" description="Disordered" evidence="2">
    <location>
        <begin position="348"/>
        <end position="371"/>
    </location>
</feature>
<keyword evidence="4" id="KW-1185">Reference proteome</keyword>
<keyword evidence="1 3" id="KW-0808">Transferase</keyword>
<dbReference type="SUPFAM" id="SSF89796">
    <property type="entry name" value="CoA-transferase family III (CaiB/BaiF)"/>
    <property type="match status" value="1"/>
</dbReference>
<dbReference type="Proteomes" id="UP000469385">
    <property type="component" value="Unassembled WGS sequence"/>
</dbReference>
<organism evidence="3 4">
    <name type="scientific">Ramlibacter pinisoli</name>
    <dbReference type="NCBI Taxonomy" id="2682844"/>
    <lineage>
        <taxon>Bacteria</taxon>
        <taxon>Pseudomonadati</taxon>
        <taxon>Pseudomonadota</taxon>
        <taxon>Betaproteobacteria</taxon>
        <taxon>Burkholderiales</taxon>
        <taxon>Comamonadaceae</taxon>
        <taxon>Ramlibacter</taxon>
    </lineage>
</organism>
<dbReference type="AlphaFoldDB" id="A0A6N8J0D4"/>
<dbReference type="InterPro" id="IPR044855">
    <property type="entry name" value="CoA-Trfase_III_dom3_sf"/>
</dbReference>
<dbReference type="Gene3D" id="3.30.1540.10">
    <property type="entry name" value="formyl-coa transferase, domain 3"/>
    <property type="match status" value="1"/>
</dbReference>
<dbReference type="PANTHER" id="PTHR48207:SF4">
    <property type="entry name" value="BLL6097 PROTEIN"/>
    <property type="match status" value="1"/>
</dbReference>
<evidence type="ECO:0000313" key="3">
    <source>
        <dbReference type="EMBL" id="MVQ32305.1"/>
    </source>
</evidence>
<sequence>MTESATGPLAHIRVVDITGTVVGPAATQILGDLGADVIKIEPPGGDQLRHLGPARHEGMASMFLGLNRNKRSMVLDLKQPGPREALDRLLQRADVLVHNMRPSAARRLGISYADLAQDHPRLVYASASGYRTDGPMADQPAFDEVIQGASGISALFMRAGDEARYAPFIIADKVIGYILASSIGMALFERERSGRGQEVQVPMLETMLDFNLLEHFWGRAFDPPLAGPGYTRIFTPERRPFPTRDGHVCVTATTDAQWARLFAAVGRPELASDPRFEKMAQRSFHFAEAFAALEEALQARTTAEWVAIFQEADLPNGPAPSLDELFDTDALHAAGLFRRYEHPSEGTLVTGNPQVRYSRTPSNFRRPPPRLGEHTREILEELGYGEQAIQAFGAAPA</sequence>
<evidence type="ECO:0000256" key="2">
    <source>
        <dbReference type="SAM" id="MobiDB-lite"/>
    </source>
</evidence>
<dbReference type="InterPro" id="IPR050483">
    <property type="entry name" value="CoA-transferase_III_domain"/>
</dbReference>
<reference evidence="3 4" key="1">
    <citation type="submission" date="2019-12" db="EMBL/GenBank/DDBJ databases">
        <authorList>
            <person name="Huq M.A."/>
        </authorList>
    </citation>
    <scope>NUCLEOTIDE SEQUENCE [LARGE SCALE GENOMIC DNA]</scope>
    <source>
        <strain evidence="3 4">MAH-25</strain>
    </source>
</reference>
<evidence type="ECO:0000313" key="4">
    <source>
        <dbReference type="Proteomes" id="UP000469385"/>
    </source>
</evidence>
<proteinExistence type="predicted"/>
<feature type="compositionally biased region" description="Polar residues" evidence="2">
    <location>
        <begin position="348"/>
        <end position="363"/>
    </location>
</feature>
<dbReference type="Pfam" id="PF02515">
    <property type="entry name" value="CoA_transf_3"/>
    <property type="match status" value="1"/>
</dbReference>
<dbReference type="InterPro" id="IPR023606">
    <property type="entry name" value="CoA-Trfase_III_dom_1_sf"/>
</dbReference>
<protein>
    <submittedName>
        <fullName evidence="3">CoA transferase</fullName>
    </submittedName>
</protein>
<dbReference type="Gene3D" id="3.40.50.10540">
    <property type="entry name" value="Crotonobetainyl-coa:carnitine coa-transferase, domain 1"/>
    <property type="match status" value="1"/>
</dbReference>